<evidence type="ECO:0000313" key="1">
    <source>
        <dbReference type="EMBL" id="KAJ8716372.1"/>
    </source>
</evidence>
<gene>
    <name evidence="1" type="ORF">PYW08_013657</name>
</gene>
<dbReference type="Proteomes" id="UP001231649">
    <property type="component" value="Chromosome 4"/>
</dbReference>
<protein>
    <submittedName>
        <fullName evidence="1">Uncharacterized protein</fullName>
    </submittedName>
</protein>
<name>A0ACC2QHD8_9NEOP</name>
<accession>A0ACC2QHD8</accession>
<evidence type="ECO:0000313" key="2">
    <source>
        <dbReference type="Proteomes" id="UP001231649"/>
    </source>
</evidence>
<comment type="caution">
    <text evidence="1">The sequence shown here is derived from an EMBL/GenBank/DDBJ whole genome shotgun (WGS) entry which is preliminary data.</text>
</comment>
<sequence>MARESSAGFDRHITIFSPEGRLYQVEYALKAINQGGLTSVALRGADAAVVAAQRKVPDRLLDPTSVTHLFPLTKRIGAVMTGMIADSRSQVQRARYEAANWQYKYGTEIPVHILTRRIADISQVYTQNAEMRPLGCSMMLVAYDEETGPCVYKTDPSGYYCSYKAVAAGAKATDANAYLEKKLKKRSELSADDVVQLAISCLSQVLSVDFKSSEIEVGLVTKDDPQFRVLAENEIDRHLTAIAEKD</sequence>
<organism evidence="1 2">
    <name type="scientific">Mythimna loreyi</name>
    <dbReference type="NCBI Taxonomy" id="667449"/>
    <lineage>
        <taxon>Eukaryota</taxon>
        <taxon>Metazoa</taxon>
        <taxon>Ecdysozoa</taxon>
        <taxon>Arthropoda</taxon>
        <taxon>Hexapoda</taxon>
        <taxon>Insecta</taxon>
        <taxon>Pterygota</taxon>
        <taxon>Neoptera</taxon>
        <taxon>Endopterygota</taxon>
        <taxon>Lepidoptera</taxon>
        <taxon>Glossata</taxon>
        <taxon>Ditrysia</taxon>
        <taxon>Noctuoidea</taxon>
        <taxon>Noctuidae</taxon>
        <taxon>Noctuinae</taxon>
        <taxon>Hadenini</taxon>
        <taxon>Mythimna</taxon>
    </lineage>
</organism>
<proteinExistence type="predicted"/>
<keyword evidence="2" id="KW-1185">Reference proteome</keyword>
<reference evidence="1" key="1">
    <citation type="submission" date="2023-03" db="EMBL/GenBank/DDBJ databases">
        <title>Chromosome-level genomes of two armyworms, Mythimna separata and Mythimna loreyi, provide insights into the biosynthesis and reception of sex pheromones.</title>
        <authorList>
            <person name="Zhao H."/>
        </authorList>
    </citation>
    <scope>NUCLEOTIDE SEQUENCE</scope>
    <source>
        <strain evidence="1">BeijingLab</strain>
    </source>
</reference>
<dbReference type="EMBL" id="CM056780">
    <property type="protein sequence ID" value="KAJ8716372.1"/>
    <property type="molecule type" value="Genomic_DNA"/>
</dbReference>